<evidence type="ECO:0000256" key="5">
    <source>
        <dbReference type="ARBA" id="ARBA00022692"/>
    </source>
</evidence>
<comment type="subcellular location">
    <subcellularLocation>
        <location evidence="1 8">Cell membrane</location>
        <topology evidence="1 8">Multi-pass membrane protein</topology>
    </subcellularLocation>
</comment>
<dbReference type="InterPro" id="IPR000515">
    <property type="entry name" value="MetI-like"/>
</dbReference>
<proteinExistence type="inferred from homology"/>
<evidence type="ECO:0000256" key="8">
    <source>
        <dbReference type="RuleBase" id="RU363043"/>
    </source>
</evidence>
<gene>
    <name evidence="10" type="ORF">C492_00684</name>
</gene>
<evidence type="ECO:0000256" key="7">
    <source>
        <dbReference type="ARBA" id="ARBA00023136"/>
    </source>
</evidence>
<feature type="transmembrane region" description="Helical" evidence="8">
    <location>
        <begin position="267"/>
        <end position="285"/>
    </location>
</feature>
<dbReference type="STRING" id="1227498.C492_00684"/>
<organism evidence="10 11">
    <name type="scientific">Natronococcus jeotgali DSM 18795</name>
    <dbReference type="NCBI Taxonomy" id="1227498"/>
    <lineage>
        <taxon>Archaea</taxon>
        <taxon>Methanobacteriati</taxon>
        <taxon>Methanobacteriota</taxon>
        <taxon>Stenosarchaea group</taxon>
        <taxon>Halobacteria</taxon>
        <taxon>Halobacteriales</taxon>
        <taxon>Natrialbaceae</taxon>
        <taxon>Natronococcus</taxon>
    </lineage>
</organism>
<feature type="domain" description="ABC transmembrane type-1" evidence="9">
    <location>
        <begin position="349"/>
        <end position="561"/>
    </location>
</feature>
<keyword evidence="7 8" id="KW-0472">Membrane</keyword>
<dbReference type="CDD" id="cd06261">
    <property type="entry name" value="TM_PBP2"/>
    <property type="match status" value="1"/>
</dbReference>
<dbReference type="InterPro" id="IPR005672">
    <property type="entry name" value="Phosphate_PstA"/>
</dbReference>
<feature type="transmembrane region" description="Helical" evidence="8">
    <location>
        <begin position="540"/>
        <end position="564"/>
    </location>
</feature>
<feature type="transmembrane region" description="Helical" evidence="8">
    <location>
        <begin position="208"/>
        <end position="229"/>
    </location>
</feature>
<feature type="transmembrane region" description="Helical" evidence="8">
    <location>
        <begin position="154"/>
        <end position="172"/>
    </location>
</feature>
<dbReference type="PATRIC" id="fig|1227498.3.peg.122"/>
<feature type="transmembrane region" description="Helical" evidence="8">
    <location>
        <begin position="94"/>
        <end position="116"/>
    </location>
</feature>
<dbReference type="PANTHER" id="PTHR43470:SF5">
    <property type="entry name" value="PHOSPHATE TRANSPORT SYSTEM PERMEASE PROTEIN PSTA"/>
    <property type="match status" value="1"/>
</dbReference>
<feature type="transmembrane region" description="Helical" evidence="8">
    <location>
        <begin position="421"/>
        <end position="442"/>
    </location>
</feature>
<dbReference type="Pfam" id="PF00528">
    <property type="entry name" value="BPD_transp_1"/>
    <property type="match status" value="1"/>
</dbReference>
<feature type="transmembrane region" description="Helical" evidence="8">
    <location>
        <begin position="30"/>
        <end position="49"/>
    </location>
</feature>
<comment type="caution">
    <text evidence="8">Lacks conserved residue(s) required for the propagation of feature annotation.</text>
</comment>
<keyword evidence="3" id="KW-0813">Transport</keyword>
<protein>
    <recommendedName>
        <fullName evidence="8">Phosphate transport system permease protein PstA</fullName>
    </recommendedName>
</protein>
<dbReference type="OrthoDB" id="11402at2157"/>
<dbReference type="SUPFAM" id="SSF161098">
    <property type="entry name" value="MetI-like"/>
    <property type="match status" value="1"/>
</dbReference>
<keyword evidence="6 8" id="KW-1133">Transmembrane helix</keyword>
<evidence type="ECO:0000313" key="11">
    <source>
        <dbReference type="Proteomes" id="UP000011531"/>
    </source>
</evidence>
<keyword evidence="11" id="KW-1185">Reference proteome</keyword>
<dbReference type="Proteomes" id="UP000011531">
    <property type="component" value="Unassembled WGS sequence"/>
</dbReference>
<dbReference type="EMBL" id="AOIA01000017">
    <property type="protein sequence ID" value="ELY66395.1"/>
    <property type="molecule type" value="Genomic_DNA"/>
</dbReference>
<comment type="caution">
    <text evidence="10">The sequence shown here is derived from an EMBL/GenBank/DDBJ whole genome shotgun (WGS) entry which is preliminary data.</text>
</comment>
<dbReference type="GO" id="GO:0035435">
    <property type="term" value="P:phosphate ion transmembrane transport"/>
    <property type="evidence" value="ECO:0007669"/>
    <property type="project" value="InterPro"/>
</dbReference>
<keyword evidence="5 8" id="KW-0812">Transmembrane</keyword>
<dbReference type="PROSITE" id="PS50928">
    <property type="entry name" value="ABC_TM1"/>
    <property type="match status" value="1"/>
</dbReference>
<dbReference type="Gene3D" id="1.10.3720.10">
    <property type="entry name" value="MetI-like"/>
    <property type="match status" value="1"/>
</dbReference>
<dbReference type="GO" id="GO:0005886">
    <property type="term" value="C:plasma membrane"/>
    <property type="evidence" value="ECO:0007669"/>
    <property type="project" value="UniProtKB-SubCell"/>
</dbReference>
<dbReference type="RefSeq" id="WP_008419559.1">
    <property type="nucleotide sequence ID" value="NZ_AOIA01000017.1"/>
</dbReference>
<dbReference type="GO" id="GO:0005315">
    <property type="term" value="F:phosphate transmembrane transporter activity"/>
    <property type="evidence" value="ECO:0007669"/>
    <property type="project" value="InterPro"/>
</dbReference>
<evidence type="ECO:0000313" key="10">
    <source>
        <dbReference type="EMBL" id="ELY66395.1"/>
    </source>
</evidence>
<dbReference type="NCBIfam" id="TIGR00974">
    <property type="entry name" value="3a0107s02c"/>
    <property type="match status" value="1"/>
</dbReference>
<feature type="transmembrane region" description="Helical" evidence="8">
    <location>
        <begin position="241"/>
        <end position="261"/>
    </location>
</feature>
<dbReference type="AlphaFoldDB" id="L9XX93"/>
<feature type="transmembrane region" description="Helical" evidence="8">
    <location>
        <begin position="395"/>
        <end position="415"/>
    </location>
</feature>
<sequence>MATADDGTDRWFGADGQVSQLRGALFKASCLGATLLALALVFVFLLYVFNNAIRPATADTGWLLTVAGTVVLPAVALTAYYYRRDTRAGEVAYTALGVPVAATLLAGGVLIVFRHVVTPHEWLAFVVAAAVAYGVVAGHRRLRGDAAPGLERTAVVALVPLLAIVGVPGFGVDHQLRTPLLGQELFRLSVSVPELLPSLREVILAQPALPIAPASILLAFTVPIAAATARRVRNVRNRDRDAAVAGIGTVAVAGIGIVAAPAVGLPATAWVVATTVVGVPIGLYVESVLRRGEGVSGLAFPVVVGLGVALAFAVVEAVGFAGPDLWLDWSFLTGSHDTTPREAGIYPALVGSVMMLVVVAVAAFPVGVGAAIYLEEYAPTQGRRSSVVELIEINIANLAGVPSVVYGVLGLALFVRGIGMRAGIVVVGGLTIALLILPIIIVSAQEAIRSVPDSVRQASYGVGATRWQTVRSVVLPRAMPGILTGTILAFGRAIGETAPLLMIGAAAVVRVPPDTFTSLFSAMPRQIYSWSKLIDADFRYGVLAAGVVTLLVVLLMLNGSAILLRNKYQREG</sequence>
<evidence type="ECO:0000256" key="2">
    <source>
        <dbReference type="ARBA" id="ARBA00007069"/>
    </source>
</evidence>
<feature type="transmembrane region" description="Helical" evidence="8">
    <location>
        <begin position="122"/>
        <end position="142"/>
    </location>
</feature>
<reference evidence="10 11" key="1">
    <citation type="journal article" date="2014" name="PLoS Genet.">
        <title>Phylogenetically driven sequencing of extremely halophilic archaea reveals strategies for static and dynamic osmo-response.</title>
        <authorList>
            <person name="Becker E.A."/>
            <person name="Seitzer P.M."/>
            <person name="Tritt A."/>
            <person name="Larsen D."/>
            <person name="Krusor M."/>
            <person name="Yao A.I."/>
            <person name="Wu D."/>
            <person name="Madern D."/>
            <person name="Eisen J.A."/>
            <person name="Darling A.E."/>
            <person name="Facciotti M.T."/>
        </authorList>
    </citation>
    <scope>NUCLEOTIDE SEQUENCE [LARGE SCALE GENOMIC DNA]</scope>
    <source>
        <strain evidence="10 11">DSM 18795</strain>
    </source>
</reference>
<dbReference type="InterPro" id="IPR035906">
    <property type="entry name" value="MetI-like_sf"/>
</dbReference>
<evidence type="ECO:0000256" key="4">
    <source>
        <dbReference type="ARBA" id="ARBA00022475"/>
    </source>
</evidence>
<keyword evidence="4 8" id="KW-1003">Cell membrane</keyword>
<dbReference type="PANTHER" id="PTHR43470">
    <property type="entry name" value="PHOSPHATE TRANSPORT SYSTEM PERMEASE PROTEIN PSTA-RELATED"/>
    <property type="match status" value="1"/>
</dbReference>
<comment type="similarity">
    <text evidence="2 8">Belongs to the binding-protein-dependent transport system permease family. CysTW subfamily.</text>
</comment>
<evidence type="ECO:0000256" key="6">
    <source>
        <dbReference type="ARBA" id="ARBA00022989"/>
    </source>
</evidence>
<feature type="transmembrane region" description="Helical" evidence="8">
    <location>
        <begin position="297"/>
        <end position="323"/>
    </location>
</feature>
<evidence type="ECO:0000256" key="3">
    <source>
        <dbReference type="ARBA" id="ARBA00022448"/>
    </source>
</evidence>
<evidence type="ECO:0000256" key="1">
    <source>
        <dbReference type="ARBA" id="ARBA00004651"/>
    </source>
</evidence>
<name>L9XX93_9EURY</name>
<feature type="transmembrane region" description="Helical" evidence="8">
    <location>
        <begin position="343"/>
        <end position="374"/>
    </location>
</feature>
<evidence type="ECO:0000259" key="9">
    <source>
        <dbReference type="PROSITE" id="PS50928"/>
    </source>
</evidence>
<feature type="transmembrane region" description="Helical" evidence="8">
    <location>
        <begin position="61"/>
        <end position="82"/>
    </location>
</feature>
<accession>L9XX93</accession>